<comment type="similarity">
    <text evidence="1">Belongs to the enoyl-CoA hydratase/isomerase family.</text>
</comment>
<organism evidence="3 4">
    <name type="scientific">Minwuia thermotolerans</name>
    <dbReference type="NCBI Taxonomy" id="2056226"/>
    <lineage>
        <taxon>Bacteria</taxon>
        <taxon>Pseudomonadati</taxon>
        <taxon>Pseudomonadota</taxon>
        <taxon>Alphaproteobacteria</taxon>
        <taxon>Minwuiales</taxon>
        <taxon>Minwuiaceae</taxon>
        <taxon>Minwuia</taxon>
    </lineage>
</organism>
<dbReference type="AlphaFoldDB" id="A0A2M9FZN5"/>
<keyword evidence="2" id="KW-0456">Lyase</keyword>
<dbReference type="Proteomes" id="UP000229498">
    <property type="component" value="Unassembled WGS sequence"/>
</dbReference>
<dbReference type="InterPro" id="IPR014748">
    <property type="entry name" value="Enoyl-CoA_hydra_C"/>
</dbReference>
<dbReference type="InterPro" id="IPR001753">
    <property type="entry name" value="Enoyl-CoA_hydra/iso"/>
</dbReference>
<dbReference type="CDD" id="cd06558">
    <property type="entry name" value="crotonase-like"/>
    <property type="match status" value="1"/>
</dbReference>
<dbReference type="SUPFAM" id="SSF52096">
    <property type="entry name" value="ClpP/crotonase"/>
    <property type="match status" value="1"/>
</dbReference>
<reference evidence="3 4" key="1">
    <citation type="submission" date="2017-11" db="EMBL/GenBank/DDBJ databases">
        <title>Draft genome sequence of Rhizobiales bacterium SY3-13.</title>
        <authorList>
            <person name="Sun C."/>
        </authorList>
    </citation>
    <scope>NUCLEOTIDE SEQUENCE [LARGE SCALE GENOMIC DNA]</scope>
    <source>
        <strain evidence="3 4">SY3-13</strain>
    </source>
</reference>
<dbReference type="InterPro" id="IPR029045">
    <property type="entry name" value="ClpP/crotonase-like_dom_sf"/>
</dbReference>
<dbReference type="Gene3D" id="3.90.226.10">
    <property type="entry name" value="2-enoyl-CoA Hydratase, Chain A, domain 1"/>
    <property type="match status" value="1"/>
</dbReference>
<dbReference type="EMBL" id="PHIG01000038">
    <property type="protein sequence ID" value="PJK28884.1"/>
    <property type="molecule type" value="Genomic_DNA"/>
</dbReference>
<comment type="caution">
    <text evidence="3">The sequence shown here is derived from an EMBL/GenBank/DDBJ whole genome shotgun (WGS) entry which is preliminary data.</text>
</comment>
<evidence type="ECO:0000313" key="3">
    <source>
        <dbReference type="EMBL" id="PJK28884.1"/>
    </source>
</evidence>
<dbReference type="GO" id="GO:0006635">
    <property type="term" value="P:fatty acid beta-oxidation"/>
    <property type="evidence" value="ECO:0007669"/>
    <property type="project" value="TreeGrafter"/>
</dbReference>
<dbReference type="PANTHER" id="PTHR11941">
    <property type="entry name" value="ENOYL-COA HYDRATASE-RELATED"/>
    <property type="match status" value="1"/>
</dbReference>
<proteinExistence type="inferred from homology"/>
<name>A0A2M9FZN5_9PROT</name>
<dbReference type="GO" id="GO:0016829">
    <property type="term" value="F:lyase activity"/>
    <property type="evidence" value="ECO:0007669"/>
    <property type="project" value="UniProtKB-KW"/>
</dbReference>
<dbReference type="Pfam" id="PF00378">
    <property type="entry name" value="ECH_1"/>
    <property type="match status" value="1"/>
</dbReference>
<keyword evidence="4" id="KW-1185">Reference proteome</keyword>
<dbReference type="PANTHER" id="PTHR11941:SF54">
    <property type="entry name" value="ENOYL-COA HYDRATASE, MITOCHONDRIAL"/>
    <property type="match status" value="1"/>
</dbReference>
<accession>A0A2M9FZN5</accession>
<evidence type="ECO:0000256" key="1">
    <source>
        <dbReference type="ARBA" id="ARBA00005254"/>
    </source>
</evidence>
<dbReference type="Gene3D" id="1.10.12.10">
    <property type="entry name" value="Lyase 2-enoyl-coa Hydratase, Chain A, domain 2"/>
    <property type="match status" value="1"/>
</dbReference>
<protein>
    <submittedName>
        <fullName evidence="3">3-hydroxybutyryl-CoA dehydratase</fullName>
    </submittedName>
</protein>
<evidence type="ECO:0000256" key="2">
    <source>
        <dbReference type="ARBA" id="ARBA00023239"/>
    </source>
</evidence>
<sequence>MGRSKLENDMSEALLVDRAASVVKLTLNRPEKHNALDVPTMCDVAEVIERLAEDRAIRVLVLTGAGGRSFCSGADLSGVGDQWPWDDDPLSRLSNALEHFPGATVCALNGSVYGGGTDVAMACDFRIGQTGQRMFIPPARFGIHYQISGLRRAVGRIGLGPAKRLYLAGETFDASEMKRVGFLDHLVEPAEFDAFVAGYVAEIAGMAPLAVRGMKSVLNAVARGDLDEEKALLGVHACIDSEDFKEGQRAIAERRKPVFQGR</sequence>
<evidence type="ECO:0000313" key="4">
    <source>
        <dbReference type="Proteomes" id="UP000229498"/>
    </source>
</evidence>
<gene>
    <name evidence="3" type="ORF">CVT23_14730</name>
</gene>